<evidence type="ECO:0000256" key="5">
    <source>
        <dbReference type="ARBA" id="ARBA00022842"/>
    </source>
</evidence>
<comment type="activity regulation">
    <text evidence="6">Non-allosteric.</text>
</comment>
<dbReference type="InterPro" id="IPR000023">
    <property type="entry name" value="Phosphofructokinase_dom"/>
</dbReference>
<dbReference type="PIRSF" id="PIRSF036484">
    <property type="entry name" value="PPi-PFK_SMc01852"/>
    <property type="match status" value="1"/>
</dbReference>
<comment type="catalytic activity">
    <reaction evidence="6">
        <text>beta-D-fructose 6-phosphate + diphosphate = beta-D-fructose 1,6-bisphosphate + phosphate + H(+)</text>
        <dbReference type="Rhea" id="RHEA:13613"/>
        <dbReference type="ChEBI" id="CHEBI:15378"/>
        <dbReference type="ChEBI" id="CHEBI:32966"/>
        <dbReference type="ChEBI" id="CHEBI:33019"/>
        <dbReference type="ChEBI" id="CHEBI:43474"/>
        <dbReference type="ChEBI" id="CHEBI:57634"/>
        <dbReference type="EC" id="2.7.1.90"/>
    </reaction>
</comment>
<keyword evidence="9" id="KW-1185">Reference proteome</keyword>
<evidence type="ECO:0000259" key="7">
    <source>
        <dbReference type="Pfam" id="PF00365"/>
    </source>
</evidence>
<feature type="binding site" evidence="6">
    <location>
        <begin position="150"/>
        <end position="152"/>
    </location>
    <ligand>
        <name>substrate</name>
    </ligand>
</feature>
<comment type="function">
    <text evidence="6">Catalyzes the phosphorylation of D-fructose 6-phosphate, the first committing step of glycolysis. Uses inorganic phosphate (PPi) as phosphoryl donor instead of ATP like common ATP-dependent phosphofructokinases (ATP-PFKs), which renders the reaction reversible, and can thus function both in glycolysis and gluconeogenesis. Consistently, PPi-PFK can replace the enzymes of both the forward (ATP-PFK) and reverse (fructose-bisphosphatase (FBPase)) reactions.</text>
</comment>
<dbReference type="GO" id="GO:0046872">
    <property type="term" value="F:metal ion binding"/>
    <property type="evidence" value="ECO:0007669"/>
    <property type="project" value="UniProtKB-KW"/>
</dbReference>
<keyword evidence="6" id="KW-0324">Glycolysis</keyword>
<evidence type="ECO:0000256" key="6">
    <source>
        <dbReference type="HAMAP-Rule" id="MF_01977"/>
    </source>
</evidence>
<dbReference type="UniPathway" id="UPA00109">
    <property type="reaction ID" value="UER00182"/>
</dbReference>
<organism evidence="8 9">
    <name type="scientific">Nakamurella alba</name>
    <dbReference type="NCBI Taxonomy" id="2665158"/>
    <lineage>
        <taxon>Bacteria</taxon>
        <taxon>Bacillati</taxon>
        <taxon>Actinomycetota</taxon>
        <taxon>Actinomycetes</taxon>
        <taxon>Nakamurellales</taxon>
        <taxon>Nakamurellaceae</taxon>
        <taxon>Nakamurella</taxon>
    </lineage>
</organism>
<evidence type="ECO:0000313" key="8">
    <source>
        <dbReference type="EMBL" id="MTD13483.1"/>
    </source>
</evidence>
<dbReference type="NCBIfam" id="NF005121">
    <property type="entry name" value="PRK06555.1"/>
    <property type="match status" value="1"/>
</dbReference>
<dbReference type="Pfam" id="PF00365">
    <property type="entry name" value="PFK"/>
    <property type="match status" value="1"/>
</dbReference>
<dbReference type="Gene3D" id="3.40.50.450">
    <property type="match status" value="1"/>
</dbReference>
<dbReference type="InterPro" id="IPR011405">
    <property type="entry name" value="PPi-PFK_SMc01852"/>
</dbReference>
<dbReference type="EMBL" id="WLYK01000001">
    <property type="protein sequence ID" value="MTD13483.1"/>
    <property type="molecule type" value="Genomic_DNA"/>
</dbReference>
<dbReference type="GO" id="GO:0047334">
    <property type="term" value="F:diphosphate-fructose-6-phosphate 1-phosphotransferase activity"/>
    <property type="evidence" value="ECO:0007669"/>
    <property type="project" value="UniProtKB-EC"/>
</dbReference>
<feature type="binding site" evidence="6">
    <location>
        <position position="122"/>
    </location>
    <ligand>
        <name>Mg(2+)</name>
        <dbReference type="ChEBI" id="CHEBI:18420"/>
        <note>catalytic</note>
    </ligand>
</feature>
<evidence type="ECO:0000313" key="9">
    <source>
        <dbReference type="Proteomes" id="UP000460221"/>
    </source>
</evidence>
<feature type="site" description="Important for catalytic activity and substrate specificity; stabilizes the transition state when the phosphoryl donor is PPi; prevents ATP from binding by mimicking the alpha-phosphate group of ATP" evidence="6">
    <location>
        <position position="123"/>
    </location>
</feature>
<accession>A0A7K1FJQ0</accession>
<dbReference type="Proteomes" id="UP000460221">
    <property type="component" value="Unassembled WGS sequence"/>
</dbReference>
<dbReference type="GO" id="GO:0003872">
    <property type="term" value="F:6-phosphofructokinase activity"/>
    <property type="evidence" value="ECO:0007669"/>
    <property type="project" value="UniProtKB-UniRule"/>
</dbReference>
<dbReference type="GO" id="GO:0005737">
    <property type="term" value="C:cytoplasm"/>
    <property type="evidence" value="ECO:0007669"/>
    <property type="project" value="UniProtKB-SubCell"/>
</dbReference>
<dbReference type="RefSeq" id="WP_154767338.1">
    <property type="nucleotide sequence ID" value="NZ_WLYK01000001.1"/>
</dbReference>
<dbReference type="GO" id="GO:0006002">
    <property type="term" value="P:fructose 6-phosphate metabolic process"/>
    <property type="evidence" value="ECO:0007669"/>
    <property type="project" value="InterPro"/>
</dbReference>
<keyword evidence="2 6" id="KW-0808">Transferase</keyword>
<dbReference type="PRINTS" id="PR00476">
    <property type="entry name" value="PHFRCTKINASE"/>
</dbReference>
<dbReference type="EC" id="2.7.1.90" evidence="6"/>
<dbReference type="InterPro" id="IPR050929">
    <property type="entry name" value="PFKA"/>
</dbReference>
<feature type="domain" description="Phosphofructokinase" evidence="7">
    <location>
        <begin position="5"/>
        <end position="349"/>
    </location>
</feature>
<feature type="binding site" evidence="6">
    <location>
        <position position="13"/>
    </location>
    <ligand>
        <name>diphosphate</name>
        <dbReference type="ChEBI" id="CHEBI:33019"/>
    </ligand>
</feature>
<comment type="caution">
    <text evidence="8">The sequence shown here is derived from an EMBL/GenBank/DDBJ whole genome shotgun (WGS) entry which is preliminary data.</text>
</comment>
<comment type="subcellular location">
    <subcellularLocation>
        <location evidence="6">Cytoplasm</location>
    </subcellularLocation>
</comment>
<feature type="active site" description="Proton acceptor" evidence="6">
    <location>
        <position position="152"/>
    </location>
</feature>
<sequence length="407" mass="43577">MTVRKVALLTAGGFAPCLSSAVGGLIERYTELAPEVEIIAYRHGYQGLLSGDSITVTPEVRAKAGLLHRFGGSPIGNSRVKLTNVKDLVKRGLVAEGEDPLKAAADRLTADGVDVLHTIGGDDTNTTAADLAAFLAKHDYALTVVGLPKTIDNDVIPIRQSLGAWTAAEQGAQFARNIVGEHNSGSRMLIVHEVMGRHCGWLTAATARSYREWLDTQQWLPEIGLSREAWDVHAVYVPEAELDIEGEAARLRGVMDTVGNVTIFLSEGAGVETIVAQLEASGAEVPRDPFGHVRLDDINPGQWFAKQFAAQLGAEKVMVQKSGYYSRAAAANAEDLRLIKSMTDYAVDCAMRGEPGVIGHDEENGDRLTAIAFDRIKGGKAFDLTTPWFTELLDGIGQAAPTPAAAH</sequence>
<feature type="binding site" evidence="6">
    <location>
        <begin position="195"/>
        <end position="197"/>
    </location>
    <ligand>
        <name>substrate</name>
    </ligand>
</feature>
<comment type="subunit">
    <text evidence="6">Homodimer or homotetramer.</text>
</comment>
<gene>
    <name evidence="6" type="primary">pfp</name>
    <name evidence="8" type="ORF">GIS00_05930</name>
</gene>
<comment type="pathway">
    <text evidence="6">Carbohydrate degradation; glycolysis; D-glyceraldehyde 3-phosphate and glycerone phosphate from D-glucose: step 3/4.</text>
</comment>
<dbReference type="AlphaFoldDB" id="A0A7K1FJQ0"/>
<feature type="binding site" evidence="6">
    <location>
        <position position="267"/>
    </location>
    <ligand>
        <name>substrate</name>
    </ligand>
</feature>
<evidence type="ECO:0000256" key="1">
    <source>
        <dbReference type="ARBA" id="ARBA00001946"/>
    </source>
</evidence>
<keyword evidence="3 6" id="KW-0479">Metal-binding</keyword>
<dbReference type="PANTHER" id="PTHR45770">
    <property type="entry name" value="ATP-DEPENDENT 6-PHOSPHOFRUCTOKINASE 1"/>
    <property type="match status" value="1"/>
</dbReference>
<keyword evidence="6" id="KW-0963">Cytoplasm</keyword>
<dbReference type="InterPro" id="IPR035966">
    <property type="entry name" value="PKF_sf"/>
</dbReference>
<evidence type="ECO:0000256" key="2">
    <source>
        <dbReference type="ARBA" id="ARBA00022679"/>
    </source>
</evidence>
<evidence type="ECO:0000256" key="3">
    <source>
        <dbReference type="ARBA" id="ARBA00022723"/>
    </source>
</evidence>
<feature type="site" description="Important for catalytic activity; stabilizes the transition state when the phosphoryl donor is PPi" evidence="6">
    <location>
        <position position="149"/>
    </location>
</feature>
<reference evidence="8 9" key="1">
    <citation type="submission" date="2019-11" db="EMBL/GenBank/DDBJ databases">
        <authorList>
            <person name="Jiang L.-Q."/>
        </authorList>
    </citation>
    <scope>NUCLEOTIDE SEQUENCE [LARGE SCALE GENOMIC DNA]</scope>
    <source>
        <strain evidence="8 9">YIM 132087</strain>
    </source>
</reference>
<comment type="cofactor">
    <cofactor evidence="1 6">
        <name>Mg(2+)</name>
        <dbReference type="ChEBI" id="CHEBI:18420"/>
    </cofactor>
</comment>
<protein>
    <recommendedName>
        <fullName evidence="6">Pyrophosphate--fructose 6-phosphate 1-phosphotransferase</fullName>
        <ecNumber evidence="6">2.7.1.90</ecNumber>
    </recommendedName>
    <alternativeName>
        <fullName evidence="6">6-phosphofructokinase, pyrophosphate dependent</fullName>
    </alternativeName>
    <alternativeName>
        <fullName evidence="6">PPi-dependent phosphofructokinase</fullName>
        <shortName evidence="6">PPi-PFK</shortName>
    </alternativeName>
    <alternativeName>
        <fullName evidence="6">Pyrophosphate-dependent 6-phosphofructose-1-kinase</fullName>
    </alternativeName>
</protein>
<dbReference type="SUPFAM" id="SSF53784">
    <property type="entry name" value="Phosphofructokinase"/>
    <property type="match status" value="1"/>
</dbReference>
<proteinExistence type="inferred from homology"/>
<dbReference type="HAMAP" id="MF_01977">
    <property type="entry name" value="Phosphofructokinase_II_P"/>
    <property type="match status" value="1"/>
</dbReference>
<keyword evidence="4 6" id="KW-0418">Kinase</keyword>
<dbReference type="InterPro" id="IPR022953">
    <property type="entry name" value="ATP_PFK"/>
</dbReference>
<feature type="binding site" evidence="6">
    <location>
        <begin position="324"/>
        <end position="327"/>
    </location>
    <ligand>
        <name>substrate</name>
    </ligand>
</feature>
<comment type="similarity">
    <text evidence="6">Belongs to the phosphofructokinase type A (PFKA) family. PPi-dependent PFK group II subfamily. Clade 'P' sub-subfamily.</text>
</comment>
<name>A0A7K1FJQ0_9ACTN</name>
<keyword evidence="5 6" id="KW-0460">Magnesium</keyword>
<evidence type="ECO:0000256" key="4">
    <source>
        <dbReference type="ARBA" id="ARBA00022777"/>
    </source>
</evidence>